<keyword evidence="3" id="KW-1185">Reference proteome</keyword>
<evidence type="ECO:0000313" key="2">
    <source>
        <dbReference type="EMBL" id="QQP14678.1"/>
    </source>
</evidence>
<protein>
    <submittedName>
        <fullName evidence="2">PucR family transcriptional regulator ligand-binding domain-containing protein</fullName>
    </submittedName>
</protein>
<reference evidence="2 3" key="1">
    <citation type="submission" date="2020-01" db="EMBL/GenBank/DDBJ databases">
        <authorList>
            <person name="Liu G."/>
            <person name="Liu B."/>
        </authorList>
    </citation>
    <scope>NUCLEOTIDE SEQUENCE [LARGE SCALE GENOMIC DNA]</scope>
    <source>
        <strain evidence="2 3">FJAT-51161</strain>
    </source>
</reference>
<feature type="domain" description="Purine catabolism PurC-like" evidence="1">
    <location>
        <begin position="54"/>
        <end position="160"/>
    </location>
</feature>
<accession>A0ABX7AXJ5</accession>
<evidence type="ECO:0000259" key="1">
    <source>
        <dbReference type="Pfam" id="PF07905"/>
    </source>
</evidence>
<dbReference type="EMBL" id="CP067341">
    <property type="protein sequence ID" value="QQP14678.1"/>
    <property type="molecule type" value="Genomic_DNA"/>
</dbReference>
<sequence length="282" mass="32471">MWYNAMQCLNEIAFVIIVKFVGNTLSYITKIHKGGDCMLIRDVMDIMEPLQGYFLCGHEGNEREVTCVEVMEVPNLEDWVEKGTLVLTTFYSVKASPISQLQLIKILIEKNAAGLIVKLGRFISELPKEAIELAQKFQFPIIILPSNIPYIQVLSPIYKKLNVTNGKLMEPFSTNLPETVEQLLNELYENYGIVSYVENPEGKLLAIGHYAINDTWRNNNLLFSRHLQQDTFYDEFLYQEEVFIADKENLNRFVAPLFYKGHFIRGVSFYVSLKKTTGYLNV</sequence>
<gene>
    <name evidence="2" type="ORF">FJQ98_12115</name>
</gene>
<dbReference type="Pfam" id="PF07905">
    <property type="entry name" value="PucR"/>
    <property type="match status" value="1"/>
</dbReference>
<name>A0ABX7AXJ5_9BACI</name>
<dbReference type="RefSeq" id="WP_201406705.1">
    <property type="nucleotide sequence ID" value="NZ_CP067341.1"/>
</dbReference>
<dbReference type="InterPro" id="IPR012914">
    <property type="entry name" value="PucR_dom"/>
</dbReference>
<evidence type="ECO:0000313" key="3">
    <source>
        <dbReference type="Proteomes" id="UP000596049"/>
    </source>
</evidence>
<organism evidence="2 3">
    <name type="scientific">Lysinibacillus agricola</name>
    <dbReference type="NCBI Taxonomy" id="2590012"/>
    <lineage>
        <taxon>Bacteria</taxon>
        <taxon>Bacillati</taxon>
        <taxon>Bacillota</taxon>
        <taxon>Bacilli</taxon>
        <taxon>Bacillales</taxon>
        <taxon>Bacillaceae</taxon>
        <taxon>Lysinibacillus</taxon>
    </lineage>
</organism>
<proteinExistence type="predicted"/>
<dbReference type="Proteomes" id="UP000596049">
    <property type="component" value="Chromosome"/>
</dbReference>